<evidence type="ECO:0000256" key="2">
    <source>
        <dbReference type="SAM" id="Phobius"/>
    </source>
</evidence>
<dbReference type="RefSeq" id="WP_184919537.1">
    <property type="nucleotide sequence ID" value="NZ_JACHJR010000001.1"/>
</dbReference>
<evidence type="ECO:0000313" key="4">
    <source>
        <dbReference type="Proteomes" id="UP000573327"/>
    </source>
</evidence>
<feature type="transmembrane region" description="Helical" evidence="2">
    <location>
        <begin position="67"/>
        <end position="86"/>
    </location>
</feature>
<reference evidence="3 4" key="1">
    <citation type="submission" date="2020-08" db="EMBL/GenBank/DDBJ databases">
        <title>Sequencing the genomes of 1000 actinobacteria strains.</title>
        <authorList>
            <person name="Klenk H.-P."/>
        </authorList>
    </citation>
    <scope>NUCLEOTIDE SEQUENCE [LARGE SCALE GENOMIC DNA]</scope>
    <source>
        <strain evidence="3 4">DSM 44786</strain>
    </source>
</reference>
<proteinExistence type="predicted"/>
<keyword evidence="2" id="KW-0472">Membrane</keyword>
<feature type="region of interest" description="Disordered" evidence="1">
    <location>
        <begin position="1"/>
        <end position="21"/>
    </location>
</feature>
<keyword evidence="2" id="KW-1133">Transmembrane helix</keyword>
<feature type="compositionally biased region" description="Pro residues" evidence="1">
    <location>
        <begin position="1"/>
        <end position="10"/>
    </location>
</feature>
<evidence type="ECO:0000313" key="3">
    <source>
        <dbReference type="EMBL" id="MBB4949305.1"/>
    </source>
</evidence>
<comment type="caution">
    <text evidence="3">The sequence shown here is derived from an EMBL/GenBank/DDBJ whole genome shotgun (WGS) entry which is preliminary data.</text>
</comment>
<dbReference type="AlphaFoldDB" id="A0A7W7WJU3"/>
<organism evidence="3 4">
    <name type="scientific">Kitasatospora gansuensis</name>
    <dbReference type="NCBI Taxonomy" id="258050"/>
    <lineage>
        <taxon>Bacteria</taxon>
        <taxon>Bacillati</taxon>
        <taxon>Actinomycetota</taxon>
        <taxon>Actinomycetes</taxon>
        <taxon>Kitasatosporales</taxon>
        <taxon>Streptomycetaceae</taxon>
        <taxon>Kitasatospora</taxon>
    </lineage>
</organism>
<accession>A0A7W7WJU3</accession>
<sequence>MGDPVEPPEGTPDGGSGNEDEYRSVVFDESFVRAARIQELSARERLGGNYPRAVRRRGLFGSLSRQALALLLLVVLAFAAAVYFGISSPQSQSGRPSGSQLTVSLVALAPSSAVTPVDDPNAPFAGLPASYRDGIVGLGTPGGSATTHFTRAEVIRALDTVQRYLNASSLAPGTLVRGETADARRLITPGQQTQYDQSMATPSDDQHHEATGWLVRFDPGKVALAVDTVKAVGAMTIDEAGAGVLVVDTDHTFVYALRPAEAPGGPVTLHTVRRALRFEFDRADLAAGRLRLVDSVVQTGPTPCNSRLAAYLQPILTGTTPPAVTDPGDHSRSAWAICAVLR</sequence>
<protein>
    <submittedName>
        <fullName evidence="3">Uncharacterized protein</fullName>
    </submittedName>
</protein>
<dbReference type="EMBL" id="JACHJR010000001">
    <property type="protein sequence ID" value="MBB4949305.1"/>
    <property type="molecule type" value="Genomic_DNA"/>
</dbReference>
<name>A0A7W7WJU3_9ACTN</name>
<keyword evidence="4" id="KW-1185">Reference proteome</keyword>
<gene>
    <name evidence="3" type="ORF">F4556_004840</name>
</gene>
<evidence type="ECO:0000256" key="1">
    <source>
        <dbReference type="SAM" id="MobiDB-lite"/>
    </source>
</evidence>
<dbReference type="Proteomes" id="UP000573327">
    <property type="component" value="Unassembled WGS sequence"/>
</dbReference>
<keyword evidence="2" id="KW-0812">Transmembrane</keyword>